<keyword evidence="11" id="KW-1185">Reference proteome</keyword>
<gene>
    <name evidence="10" type="ORF">CEX98_19295</name>
</gene>
<feature type="domain" description="Helicase C-terminal" evidence="8">
    <location>
        <begin position="216"/>
        <end position="378"/>
    </location>
</feature>
<dbReference type="Pfam" id="PF00270">
    <property type="entry name" value="DEAD"/>
    <property type="match status" value="1"/>
</dbReference>
<dbReference type="GO" id="GO:0005829">
    <property type="term" value="C:cytosol"/>
    <property type="evidence" value="ECO:0007669"/>
    <property type="project" value="TreeGrafter"/>
</dbReference>
<dbReference type="Pfam" id="PF00271">
    <property type="entry name" value="Helicase_C"/>
    <property type="match status" value="1"/>
</dbReference>
<dbReference type="InterPro" id="IPR044742">
    <property type="entry name" value="DEAD/DEAH_RhlB"/>
</dbReference>
<dbReference type="GO" id="GO:0016787">
    <property type="term" value="F:hydrolase activity"/>
    <property type="evidence" value="ECO:0007669"/>
    <property type="project" value="UniProtKB-KW"/>
</dbReference>
<dbReference type="CDD" id="cd00268">
    <property type="entry name" value="DEADc"/>
    <property type="match status" value="1"/>
</dbReference>
<feature type="domain" description="DEAD-box RNA helicase Q" evidence="9">
    <location>
        <begin position="4"/>
        <end position="32"/>
    </location>
</feature>
<keyword evidence="4" id="KW-0067">ATP-binding</keyword>
<dbReference type="Proteomes" id="UP000228621">
    <property type="component" value="Unassembled WGS sequence"/>
</dbReference>
<dbReference type="SMART" id="SM00490">
    <property type="entry name" value="HELICc"/>
    <property type="match status" value="1"/>
</dbReference>
<dbReference type="Pfam" id="PF03880">
    <property type="entry name" value="DbpA"/>
    <property type="match status" value="1"/>
</dbReference>
<comment type="caution">
    <text evidence="10">The sequence shown here is derived from an EMBL/GenBank/DDBJ whole genome shotgun (WGS) entry which is preliminary data.</text>
</comment>
<dbReference type="PANTHER" id="PTHR47959">
    <property type="entry name" value="ATP-DEPENDENT RNA HELICASE RHLE-RELATED"/>
    <property type="match status" value="1"/>
</dbReference>
<dbReference type="PROSITE" id="PS51194">
    <property type="entry name" value="HELICASE_CTER"/>
    <property type="match status" value="1"/>
</dbReference>
<evidence type="ECO:0000256" key="2">
    <source>
        <dbReference type="ARBA" id="ARBA00022801"/>
    </source>
</evidence>
<evidence type="ECO:0000256" key="6">
    <source>
        <dbReference type="PROSITE-ProRule" id="PRU00552"/>
    </source>
</evidence>
<dbReference type="InterPro" id="IPR001650">
    <property type="entry name" value="Helicase_C-like"/>
</dbReference>
<keyword evidence="2" id="KW-0378">Hydrolase</keyword>
<evidence type="ECO:0000256" key="3">
    <source>
        <dbReference type="ARBA" id="ARBA00022806"/>
    </source>
</evidence>
<comment type="similarity">
    <text evidence="5">Belongs to the DEAD box helicase family.</text>
</comment>
<dbReference type="CDD" id="cd18787">
    <property type="entry name" value="SF2_C_DEAD"/>
    <property type="match status" value="1"/>
</dbReference>
<feature type="domain" description="Helicase ATP-binding" evidence="7">
    <location>
        <begin position="35"/>
        <end position="206"/>
    </location>
</feature>
<evidence type="ECO:0000256" key="4">
    <source>
        <dbReference type="ARBA" id="ARBA00022840"/>
    </source>
</evidence>
<keyword evidence="1" id="KW-0547">Nucleotide-binding</keyword>
<name>A0A2A5JKU5_PSEO7</name>
<evidence type="ECO:0000256" key="1">
    <source>
        <dbReference type="ARBA" id="ARBA00022741"/>
    </source>
</evidence>
<evidence type="ECO:0000313" key="10">
    <source>
        <dbReference type="EMBL" id="PCK30060.1"/>
    </source>
</evidence>
<keyword evidence="3 10" id="KW-0347">Helicase</keyword>
<dbReference type="PANTHER" id="PTHR47959:SF1">
    <property type="entry name" value="ATP-DEPENDENT RNA HELICASE DBPA"/>
    <property type="match status" value="1"/>
</dbReference>
<dbReference type="PROSITE" id="PS51192">
    <property type="entry name" value="HELICASE_ATP_BIND_1"/>
    <property type="match status" value="1"/>
</dbReference>
<dbReference type="NCBIfam" id="NF008744">
    <property type="entry name" value="PRK11776.1"/>
    <property type="match status" value="1"/>
</dbReference>
<evidence type="ECO:0000313" key="11">
    <source>
        <dbReference type="Proteomes" id="UP000228621"/>
    </source>
</evidence>
<accession>A0A2A5JKU5</accession>
<evidence type="ECO:0000259" key="7">
    <source>
        <dbReference type="PROSITE" id="PS51192"/>
    </source>
</evidence>
<dbReference type="InterPro" id="IPR005580">
    <property type="entry name" value="DbpA/CsdA_RNA-bd_dom"/>
</dbReference>
<dbReference type="SUPFAM" id="SSF52540">
    <property type="entry name" value="P-loop containing nucleoside triphosphate hydrolases"/>
    <property type="match status" value="1"/>
</dbReference>
<dbReference type="PROSITE" id="PS51195">
    <property type="entry name" value="Q_MOTIF"/>
    <property type="match status" value="1"/>
</dbReference>
<dbReference type="RefSeq" id="WP_099643643.1">
    <property type="nucleotide sequence ID" value="NZ_NKHF01000098.1"/>
</dbReference>
<evidence type="ECO:0000259" key="9">
    <source>
        <dbReference type="PROSITE" id="PS51195"/>
    </source>
</evidence>
<feature type="short sequence motif" description="Q motif" evidence="6">
    <location>
        <begin position="4"/>
        <end position="32"/>
    </location>
</feature>
<dbReference type="InterPro" id="IPR012677">
    <property type="entry name" value="Nucleotide-bd_a/b_plait_sf"/>
</dbReference>
<dbReference type="Gene3D" id="3.30.70.330">
    <property type="match status" value="1"/>
</dbReference>
<dbReference type="InterPro" id="IPR027417">
    <property type="entry name" value="P-loop_NTPase"/>
</dbReference>
<protein>
    <submittedName>
        <fullName evidence="10">ATP-dependent RNA helicase DbpA</fullName>
    </submittedName>
</protein>
<organism evidence="10 11">
    <name type="scientific">Pseudoalteromonas piscicida</name>
    <dbReference type="NCBI Taxonomy" id="43662"/>
    <lineage>
        <taxon>Bacteria</taxon>
        <taxon>Pseudomonadati</taxon>
        <taxon>Pseudomonadota</taxon>
        <taxon>Gammaproteobacteria</taxon>
        <taxon>Alteromonadales</taxon>
        <taxon>Pseudoalteromonadaceae</taxon>
        <taxon>Pseudoalteromonas</taxon>
    </lineage>
</organism>
<evidence type="ECO:0000256" key="5">
    <source>
        <dbReference type="ARBA" id="ARBA00038437"/>
    </source>
</evidence>
<sequence>MSITSFSQLPLNQFLAKRLVDLNYMVPTAVQAVSLQPVLEGHDLVIKGKTGSGKTLIFALAILNKLQTEINEVQALVLCPTRELADQVAQEIKSVAALIGNVKVQTLCGGVPIEPQQKALQHGAHIVVGTPGRVEEHVFNGSLILTDTHTLVFDEADQMLDMGFTDTLASIVVYVPEARQTLMFSATYPDKIMKLATQYMRTPQFLEANEEQVHHRIKQTFYKLDNNKMRFNALRVLLMQHQPQSCIVFCNTKAETKRLFEELRQTGLACVELHGDLDQGEREWSLLTFANKSANILVATDVAARGLDVDEVELVINYHLALEPQTHIHRVGRTGRGDHKGVAVSLYGEKEAFKVKQLAEIYGQELKHGTLPSHTLLEKPAYKSNMVTLMIEGGKQQKLRKGDIVGCLTGEDGISFKQIGKINIYDVQAFIAVKREAVKPALRKLNNSKIKNKRYKALRA</sequence>
<dbReference type="InterPro" id="IPR011545">
    <property type="entry name" value="DEAD/DEAH_box_helicase_dom"/>
</dbReference>
<reference evidence="11" key="1">
    <citation type="journal article" date="2019" name="Genome Announc.">
        <title>Draft Genome Sequence of Pseudoalteromonas piscicida Strain 36Y ROTHPW, an Hypersaline Seawater Isolate from the South Coast of Sonora, Mexico.</title>
        <authorList>
            <person name="Sanchez-Diaz R."/>
            <person name="Molina-Garza Z.J."/>
            <person name="Cruz-Suarez L.E."/>
            <person name="Selvin J."/>
            <person name="Kiran G.S."/>
            <person name="Ibarra-Gamez J.C."/>
            <person name="Gomez-Gil B."/>
            <person name="Galaviz-Silva L."/>
        </authorList>
    </citation>
    <scope>NUCLEOTIDE SEQUENCE [LARGE SCALE GENOMIC DNA]</scope>
    <source>
        <strain evidence="11">36Y_RITHPW</strain>
    </source>
</reference>
<dbReference type="SMART" id="SM00487">
    <property type="entry name" value="DEXDc"/>
    <property type="match status" value="1"/>
</dbReference>
<dbReference type="EMBL" id="NKHF01000098">
    <property type="protein sequence ID" value="PCK30060.1"/>
    <property type="molecule type" value="Genomic_DNA"/>
</dbReference>
<dbReference type="InterPro" id="IPR050079">
    <property type="entry name" value="DEAD_box_RNA_helicase"/>
</dbReference>
<evidence type="ECO:0000259" key="8">
    <source>
        <dbReference type="PROSITE" id="PS51194"/>
    </source>
</evidence>
<proteinExistence type="inferred from homology"/>
<dbReference type="OrthoDB" id="9805696at2"/>
<dbReference type="AlphaFoldDB" id="A0A2A5JKU5"/>
<dbReference type="Gene3D" id="3.40.50.300">
    <property type="entry name" value="P-loop containing nucleotide triphosphate hydrolases"/>
    <property type="match status" value="2"/>
</dbReference>
<dbReference type="GO" id="GO:0005524">
    <property type="term" value="F:ATP binding"/>
    <property type="evidence" value="ECO:0007669"/>
    <property type="project" value="UniProtKB-KW"/>
</dbReference>
<dbReference type="GO" id="GO:0003724">
    <property type="term" value="F:RNA helicase activity"/>
    <property type="evidence" value="ECO:0007669"/>
    <property type="project" value="InterPro"/>
</dbReference>
<dbReference type="InterPro" id="IPR014014">
    <property type="entry name" value="RNA_helicase_DEAD_Q_motif"/>
</dbReference>
<dbReference type="GO" id="GO:0003676">
    <property type="term" value="F:nucleic acid binding"/>
    <property type="evidence" value="ECO:0007669"/>
    <property type="project" value="InterPro"/>
</dbReference>
<dbReference type="InterPro" id="IPR014001">
    <property type="entry name" value="Helicase_ATP-bd"/>
</dbReference>